<name>A0ABR9N6C8_9MICO</name>
<sequence length="382" mass="39672">MQVALDVDGTLTGSGRTVPVETVEMLELVRAAGHEVVLASGRSLVGLLPIARQCGLSEGYAVCSNGAATVRLDPGMPSGYEVIDAATFDPAPLIQQAQALVSRALVAVESIGDRWRVNRKFGPGLLNGPQSVVTNNDLTGEATTRVALHAPGIGEHAGVLASLTRLTVTPAGPDWCDATSSTVSKATAIEAVRRLLDIPQSATIAVGDGHNDAPLLQWAARGVAMRHAPEAVRAVADEVTGSIDVNGVVDVLRSLVPATALRSGLTPLAAQLDAAVTTATSRTPGAVVTVRVWHDTHSDTDLAGAELWTRLPGTTDGARHAPLPAARGATMRDIEHAVTDAGLTFPRGQVGRRRAHWHSTLAVTGRHSHRPPGFGLPVTPPS</sequence>
<dbReference type="EMBL" id="JADAQT010000110">
    <property type="protein sequence ID" value="MBE1878709.1"/>
    <property type="molecule type" value="Genomic_DNA"/>
</dbReference>
<dbReference type="PANTHER" id="PTHR10000">
    <property type="entry name" value="PHOSPHOSERINE PHOSPHATASE"/>
    <property type="match status" value="1"/>
</dbReference>
<gene>
    <name evidence="1" type="ORF">IHE71_23725</name>
</gene>
<keyword evidence="2" id="KW-1185">Reference proteome</keyword>
<dbReference type="InterPro" id="IPR023214">
    <property type="entry name" value="HAD_sf"/>
</dbReference>
<evidence type="ECO:0000313" key="2">
    <source>
        <dbReference type="Proteomes" id="UP000625527"/>
    </source>
</evidence>
<comment type="caution">
    <text evidence="1">The sequence shown here is derived from an EMBL/GenBank/DDBJ whole genome shotgun (WGS) entry which is preliminary data.</text>
</comment>
<organism evidence="1 2">
    <name type="scientific">Myceligenerans pegani</name>
    <dbReference type="NCBI Taxonomy" id="2776917"/>
    <lineage>
        <taxon>Bacteria</taxon>
        <taxon>Bacillati</taxon>
        <taxon>Actinomycetota</taxon>
        <taxon>Actinomycetes</taxon>
        <taxon>Micrococcales</taxon>
        <taxon>Promicromonosporaceae</taxon>
        <taxon>Myceligenerans</taxon>
    </lineage>
</organism>
<proteinExistence type="predicted"/>
<dbReference type="Pfam" id="PF08282">
    <property type="entry name" value="Hydrolase_3"/>
    <property type="match status" value="2"/>
</dbReference>
<dbReference type="PROSITE" id="PS01229">
    <property type="entry name" value="COF_2"/>
    <property type="match status" value="1"/>
</dbReference>
<dbReference type="RefSeq" id="WP_192865249.1">
    <property type="nucleotide sequence ID" value="NZ_JADAQT010000110.1"/>
</dbReference>
<protein>
    <submittedName>
        <fullName evidence="1">HAD family phosphatase</fullName>
    </submittedName>
</protein>
<evidence type="ECO:0000313" key="1">
    <source>
        <dbReference type="EMBL" id="MBE1878709.1"/>
    </source>
</evidence>
<reference evidence="1 2" key="1">
    <citation type="submission" date="2020-10" db="EMBL/GenBank/DDBJ databases">
        <title>Myceligenerans pegani sp. nov., an endophytic actinomycete isolated from Peganum harmala L. in Xinjiang, China.</title>
        <authorList>
            <person name="Xin L."/>
        </authorList>
    </citation>
    <scope>NUCLEOTIDE SEQUENCE [LARGE SCALE GENOMIC DNA]</scope>
    <source>
        <strain evidence="1 2">TRM65318</strain>
    </source>
</reference>
<dbReference type="Gene3D" id="3.30.1240.10">
    <property type="match status" value="1"/>
</dbReference>
<dbReference type="Gene3D" id="3.40.50.1000">
    <property type="entry name" value="HAD superfamily/HAD-like"/>
    <property type="match status" value="1"/>
</dbReference>
<dbReference type="SUPFAM" id="SSF56784">
    <property type="entry name" value="HAD-like"/>
    <property type="match status" value="1"/>
</dbReference>
<dbReference type="PANTHER" id="PTHR10000:SF8">
    <property type="entry name" value="HAD SUPERFAMILY HYDROLASE-LIKE, TYPE 3"/>
    <property type="match status" value="1"/>
</dbReference>
<accession>A0ABR9N6C8</accession>
<dbReference type="Proteomes" id="UP000625527">
    <property type="component" value="Unassembled WGS sequence"/>
</dbReference>
<dbReference type="InterPro" id="IPR036412">
    <property type="entry name" value="HAD-like_sf"/>
</dbReference>